<protein>
    <recommendedName>
        <fullName evidence="4">Germination protease</fullName>
        <ecNumber evidence="4">3.4.24.78</ecNumber>
    </recommendedName>
    <alternativeName>
        <fullName evidence="4">GPR endopeptidase</fullName>
    </alternativeName>
    <alternativeName>
        <fullName evidence="4">Germination proteinase</fullName>
    </alternativeName>
    <alternativeName>
        <fullName evidence="4">Spore protease</fullName>
    </alternativeName>
</protein>
<keyword evidence="3 4" id="KW-0865">Zymogen</keyword>
<feature type="chain" id="PRO_5039775138" description="Germination protease" evidence="4">
    <location>
        <begin position="11"/>
        <end position="303"/>
    </location>
</feature>
<comment type="subunit">
    <text evidence="4">Homotetramer.</text>
</comment>
<evidence type="ECO:0000256" key="3">
    <source>
        <dbReference type="ARBA" id="ARBA00023145"/>
    </source>
</evidence>
<feature type="propeptide" id="PRO_5039775139" evidence="4">
    <location>
        <begin position="1"/>
        <end position="10"/>
    </location>
</feature>
<dbReference type="Proteomes" id="UP000886841">
    <property type="component" value="Unassembled WGS sequence"/>
</dbReference>
<dbReference type="NCBIfam" id="TIGR01441">
    <property type="entry name" value="GPR"/>
    <property type="match status" value="1"/>
</dbReference>
<comment type="function">
    <text evidence="4">Initiates the rapid degradation of small, acid-soluble proteins during spore germination.</text>
</comment>
<evidence type="ECO:0000256" key="1">
    <source>
        <dbReference type="ARBA" id="ARBA00022670"/>
    </source>
</evidence>
<dbReference type="PIRSF" id="PIRSF019549">
    <property type="entry name" value="Peptidase_A25"/>
    <property type="match status" value="1"/>
</dbReference>
<gene>
    <name evidence="4" type="primary">gpr</name>
    <name evidence="5" type="ORF">IAB98_01890</name>
</gene>
<dbReference type="InterPro" id="IPR005080">
    <property type="entry name" value="Peptidase_A25"/>
</dbReference>
<dbReference type="GO" id="GO:0004222">
    <property type="term" value="F:metalloendopeptidase activity"/>
    <property type="evidence" value="ECO:0007669"/>
    <property type="project" value="UniProtKB-UniRule"/>
</dbReference>
<dbReference type="GO" id="GO:0006508">
    <property type="term" value="P:proteolysis"/>
    <property type="evidence" value="ECO:0007669"/>
    <property type="project" value="UniProtKB-UniRule"/>
</dbReference>
<accession>A0A9D1JER3</accession>
<reference evidence="5" key="2">
    <citation type="journal article" date="2021" name="PeerJ">
        <title>Extensive microbial diversity within the chicken gut microbiome revealed by metagenomics and culture.</title>
        <authorList>
            <person name="Gilroy R."/>
            <person name="Ravi A."/>
            <person name="Getino M."/>
            <person name="Pursley I."/>
            <person name="Horton D.L."/>
            <person name="Alikhan N.F."/>
            <person name="Baker D."/>
            <person name="Gharbi K."/>
            <person name="Hall N."/>
            <person name="Watson M."/>
            <person name="Adriaenssens E.M."/>
            <person name="Foster-Nyarko E."/>
            <person name="Jarju S."/>
            <person name="Secka A."/>
            <person name="Antonio M."/>
            <person name="Oren A."/>
            <person name="Chaudhuri R.R."/>
            <person name="La Ragione R."/>
            <person name="Hildebrand F."/>
            <person name="Pallen M.J."/>
        </authorList>
    </citation>
    <scope>NUCLEOTIDE SEQUENCE</scope>
    <source>
        <strain evidence="5">ChiSxjej1B13-7041</strain>
    </source>
</reference>
<evidence type="ECO:0000313" key="6">
    <source>
        <dbReference type="Proteomes" id="UP000886841"/>
    </source>
</evidence>
<dbReference type="Pfam" id="PF03418">
    <property type="entry name" value="Peptidase_A25"/>
    <property type="match status" value="1"/>
</dbReference>
<evidence type="ECO:0000313" key="5">
    <source>
        <dbReference type="EMBL" id="HIR92158.1"/>
    </source>
</evidence>
<dbReference type="SUPFAM" id="SSF53163">
    <property type="entry name" value="HybD-like"/>
    <property type="match status" value="1"/>
</dbReference>
<dbReference type="HAMAP" id="MF_00626">
    <property type="entry name" value="Germination_prot"/>
    <property type="match status" value="1"/>
</dbReference>
<dbReference type="InterPro" id="IPR023430">
    <property type="entry name" value="Pept_HybD-like_dom_sf"/>
</dbReference>
<comment type="caution">
    <text evidence="5">The sequence shown here is derived from an EMBL/GenBank/DDBJ whole genome shotgun (WGS) entry which is preliminary data.</text>
</comment>
<comment type="PTM">
    <text evidence="4">Autoproteolytically processed. The inactive tetrameric zymogen termed p46 autoprocesses to a smaller form termed p41, which is active only during spore germination.</text>
</comment>
<evidence type="ECO:0000256" key="2">
    <source>
        <dbReference type="ARBA" id="ARBA00022801"/>
    </source>
</evidence>
<organism evidence="5 6">
    <name type="scientific">Candidatus Egerieimonas intestinavium</name>
    <dbReference type="NCBI Taxonomy" id="2840777"/>
    <lineage>
        <taxon>Bacteria</taxon>
        <taxon>Bacillati</taxon>
        <taxon>Bacillota</taxon>
        <taxon>Clostridia</taxon>
        <taxon>Lachnospirales</taxon>
        <taxon>Lachnospiraceae</taxon>
        <taxon>Lachnospiraceae incertae sedis</taxon>
        <taxon>Candidatus Egerieimonas</taxon>
    </lineage>
</organism>
<dbReference type="Gene3D" id="3.40.50.1450">
    <property type="entry name" value="HybD-like"/>
    <property type="match status" value="1"/>
</dbReference>
<sequence length="303" mass="33205">MVGSYKIRTDLALENREKFERDQVEVEGVALKQDYDQERDIRTTRVEIRTEHGAKVMEKPCGTYITVEAPDMALPDKKFHQEISRLLARHIRSMLPRDGKNLSVLVAGLGNREVTPDALGPQVIQQLNITRHMVKEYGNSGLEEGPACMVSSIAPGVMAQTGMETLEILRGIVRETKPTVIIAVDALAARSTRRLNCTVQLTDTGIHPGSGVFNFRSGLSLETLGIPVIGIGVPTVVDAASIVHDAVSQLLETLEEAEMEEFLGELITPGLQRMFVTPKDVDETLQVLSKTIAQGINLALQEA</sequence>
<dbReference type="AlphaFoldDB" id="A0A9D1JER3"/>
<comment type="catalytic activity">
    <reaction evidence="4">
        <text>Endopeptidase action with P4 Glu or Asp, P1 preferably Glu &gt; Asp, P1' hydrophobic and P2' Ala.</text>
        <dbReference type="EC" id="3.4.24.78"/>
    </reaction>
</comment>
<dbReference type="EMBL" id="DVHU01000016">
    <property type="protein sequence ID" value="HIR92158.1"/>
    <property type="molecule type" value="Genomic_DNA"/>
</dbReference>
<keyword evidence="1 4" id="KW-0645">Protease</keyword>
<keyword evidence="2 4" id="KW-0378">Hydrolase</keyword>
<name>A0A9D1JER3_9FIRM</name>
<reference evidence="5" key="1">
    <citation type="submission" date="2020-10" db="EMBL/GenBank/DDBJ databases">
        <authorList>
            <person name="Gilroy R."/>
        </authorList>
    </citation>
    <scope>NUCLEOTIDE SEQUENCE</scope>
    <source>
        <strain evidence="5">ChiSxjej1B13-7041</strain>
    </source>
</reference>
<proteinExistence type="inferred from homology"/>
<comment type="similarity">
    <text evidence="4">Belongs to the peptidase A25 family.</text>
</comment>
<dbReference type="GO" id="GO:0009847">
    <property type="term" value="P:spore germination"/>
    <property type="evidence" value="ECO:0007669"/>
    <property type="project" value="UniProtKB-UniRule"/>
</dbReference>
<evidence type="ECO:0000256" key="4">
    <source>
        <dbReference type="HAMAP-Rule" id="MF_00626"/>
    </source>
</evidence>
<dbReference type="EC" id="3.4.24.78" evidence="4"/>